<dbReference type="PROSITE" id="PS50089">
    <property type="entry name" value="ZF_RING_2"/>
    <property type="match status" value="1"/>
</dbReference>
<dbReference type="Proteomes" id="UP001370490">
    <property type="component" value="Unassembled WGS sequence"/>
</dbReference>
<accession>A0AAN8VJT3</accession>
<evidence type="ECO:0000256" key="5">
    <source>
        <dbReference type="ARBA" id="ARBA00022833"/>
    </source>
</evidence>
<dbReference type="SUPFAM" id="SSF57850">
    <property type="entry name" value="RING/U-box"/>
    <property type="match status" value="1"/>
</dbReference>
<dbReference type="AlphaFoldDB" id="A0AAN8VJT3"/>
<dbReference type="Pfam" id="PF13639">
    <property type="entry name" value="zf-RING_2"/>
    <property type="match status" value="1"/>
</dbReference>
<dbReference type="SMART" id="SM00184">
    <property type="entry name" value="RING"/>
    <property type="match status" value="1"/>
</dbReference>
<evidence type="ECO:0000313" key="8">
    <source>
        <dbReference type="EMBL" id="KAK6931191.1"/>
    </source>
</evidence>
<dbReference type="EMBL" id="JBAMMX010000011">
    <property type="protein sequence ID" value="KAK6931191.1"/>
    <property type="molecule type" value="Genomic_DNA"/>
</dbReference>
<gene>
    <name evidence="8" type="ORF">RJ641_002984</name>
</gene>
<organism evidence="8 9">
    <name type="scientific">Dillenia turbinata</name>
    <dbReference type="NCBI Taxonomy" id="194707"/>
    <lineage>
        <taxon>Eukaryota</taxon>
        <taxon>Viridiplantae</taxon>
        <taxon>Streptophyta</taxon>
        <taxon>Embryophyta</taxon>
        <taxon>Tracheophyta</taxon>
        <taxon>Spermatophyta</taxon>
        <taxon>Magnoliopsida</taxon>
        <taxon>eudicotyledons</taxon>
        <taxon>Gunneridae</taxon>
        <taxon>Pentapetalae</taxon>
        <taxon>Dilleniales</taxon>
        <taxon>Dilleniaceae</taxon>
        <taxon>Dillenia</taxon>
    </lineage>
</organism>
<comment type="caution">
    <text evidence="8">The sequence shown here is derived from an EMBL/GenBank/DDBJ whole genome shotgun (WGS) entry which is preliminary data.</text>
</comment>
<evidence type="ECO:0000256" key="2">
    <source>
        <dbReference type="ARBA" id="ARBA00012483"/>
    </source>
</evidence>
<evidence type="ECO:0000259" key="7">
    <source>
        <dbReference type="PROSITE" id="PS50089"/>
    </source>
</evidence>
<evidence type="ECO:0000256" key="3">
    <source>
        <dbReference type="ARBA" id="ARBA00022723"/>
    </source>
</evidence>
<keyword evidence="9" id="KW-1185">Reference proteome</keyword>
<proteinExistence type="predicted"/>
<sequence length="231" mass="26286">MNLLSSDMDSSGRGSCWLRDGVSYDERKTVDDTSSSMSSLQFETVDDTNSSMSSLQFFILLKFQKQVKVHHVCNNGEQRLAVDSFTSFLPSKFSVNPDRFLSAITARQVFDGKMWGIRSLLRHHEEDISYARFVDSHGVTAQVERDTERGQGGMVRARTEEAISALHSVQLRLGEREVGERCLICLEEFEFGENYKRMPCSHLFNKSCIVGWFKKSFTCPLCRYALFGTLS</sequence>
<dbReference type="GO" id="GO:0061630">
    <property type="term" value="F:ubiquitin protein ligase activity"/>
    <property type="evidence" value="ECO:0007669"/>
    <property type="project" value="UniProtKB-EC"/>
</dbReference>
<evidence type="ECO:0000256" key="1">
    <source>
        <dbReference type="ARBA" id="ARBA00000900"/>
    </source>
</evidence>
<comment type="catalytic activity">
    <reaction evidence="1">
        <text>S-ubiquitinyl-[E2 ubiquitin-conjugating enzyme]-L-cysteine + [acceptor protein]-L-lysine = [E2 ubiquitin-conjugating enzyme]-L-cysteine + N(6)-ubiquitinyl-[acceptor protein]-L-lysine.</text>
        <dbReference type="EC" id="2.3.2.27"/>
    </reaction>
</comment>
<keyword evidence="3" id="KW-0479">Metal-binding</keyword>
<dbReference type="Gene3D" id="3.30.40.10">
    <property type="entry name" value="Zinc/RING finger domain, C3HC4 (zinc finger)"/>
    <property type="match status" value="1"/>
</dbReference>
<evidence type="ECO:0000313" key="9">
    <source>
        <dbReference type="Proteomes" id="UP001370490"/>
    </source>
</evidence>
<keyword evidence="4 6" id="KW-0863">Zinc-finger</keyword>
<protein>
    <recommendedName>
        <fullName evidence="2">RING-type E3 ubiquitin transferase</fullName>
        <ecNumber evidence="2">2.3.2.27</ecNumber>
    </recommendedName>
</protein>
<dbReference type="InterPro" id="IPR001841">
    <property type="entry name" value="Znf_RING"/>
</dbReference>
<dbReference type="PANTHER" id="PTHR15710">
    <property type="entry name" value="E3 UBIQUITIN-PROTEIN LIGASE PRAJA"/>
    <property type="match status" value="1"/>
</dbReference>
<feature type="domain" description="RING-type" evidence="7">
    <location>
        <begin position="182"/>
        <end position="223"/>
    </location>
</feature>
<keyword evidence="5" id="KW-0862">Zinc</keyword>
<dbReference type="GO" id="GO:0008270">
    <property type="term" value="F:zinc ion binding"/>
    <property type="evidence" value="ECO:0007669"/>
    <property type="project" value="UniProtKB-KW"/>
</dbReference>
<reference evidence="8 9" key="1">
    <citation type="submission" date="2023-12" db="EMBL/GenBank/DDBJ databases">
        <title>A high-quality genome assembly for Dillenia turbinata (Dilleniales).</title>
        <authorList>
            <person name="Chanderbali A."/>
        </authorList>
    </citation>
    <scope>NUCLEOTIDE SEQUENCE [LARGE SCALE GENOMIC DNA]</scope>
    <source>
        <strain evidence="8">LSX21</strain>
        <tissue evidence="8">Leaf</tissue>
    </source>
</reference>
<evidence type="ECO:0000256" key="6">
    <source>
        <dbReference type="PROSITE-ProRule" id="PRU00175"/>
    </source>
</evidence>
<dbReference type="EC" id="2.3.2.27" evidence="2"/>
<dbReference type="InterPro" id="IPR013083">
    <property type="entry name" value="Znf_RING/FYVE/PHD"/>
</dbReference>
<evidence type="ECO:0000256" key="4">
    <source>
        <dbReference type="ARBA" id="ARBA00022771"/>
    </source>
</evidence>
<name>A0AAN8VJT3_9MAGN</name>